<dbReference type="SMART" id="SM00850">
    <property type="entry name" value="LytTR"/>
    <property type="match status" value="1"/>
</dbReference>
<evidence type="ECO:0000259" key="3">
    <source>
        <dbReference type="PROSITE" id="PS50930"/>
    </source>
</evidence>
<name>A0A1V9EGE9_9BACT</name>
<dbReference type="Gene3D" id="3.40.50.2300">
    <property type="match status" value="1"/>
</dbReference>
<dbReference type="InterPro" id="IPR001789">
    <property type="entry name" value="Sig_transdc_resp-reg_receiver"/>
</dbReference>
<gene>
    <name evidence="4" type="ORF">A4H97_33065</name>
</gene>
<dbReference type="Gene3D" id="2.40.50.1020">
    <property type="entry name" value="LytTr DNA-binding domain"/>
    <property type="match status" value="1"/>
</dbReference>
<feature type="domain" description="Response regulatory" evidence="2">
    <location>
        <begin position="4"/>
        <end position="115"/>
    </location>
</feature>
<organism evidence="4 5">
    <name type="scientific">Niastella yeongjuensis</name>
    <dbReference type="NCBI Taxonomy" id="354355"/>
    <lineage>
        <taxon>Bacteria</taxon>
        <taxon>Pseudomonadati</taxon>
        <taxon>Bacteroidota</taxon>
        <taxon>Chitinophagia</taxon>
        <taxon>Chitinophagales</taxon>
        <taxon>Chitinophagaceae</taxon>
        <taxon>Niastella</taxon>
    </lineage>
</organism>
<dbReference type="SMART" id="SM00448">
    <property type="entry name" value="REC"/>
    <property type="match status" value="1"/>
</dbReference>
<keyword evidence="4" id="KW-0238">DNA-binding</keyword>
<dbReference type="Proteomes" id="UP000192610">
    <property type="component" value="Unassembled WGS sequence"/>
</dbReference>
<evidence type="ECO:0000313" key="5">
    <source>
        <dbReference type="Proteomes" id="UP000192610"/>
    </source>
</evidence>
<keyword evidence="1" id="KW-0597">Phosphoprotein</keyword>
<sequence>MNIRCIIVDDEPLARDGMELLVAEAGFLQLVATCRSAMEANAILAKEQIDLIFLDIQMPKIRGIDFLKTLTVKPLVIITTAYSDFALEGFELNVLDYLVKPITPERFLVSVNRARELMSIKQTATQDGAPDYFFIRANNGYEKILYQEILFIEATQNYSTIHTTRAKFMTLTTLRTLEEQLPVGKFLRIQKSYIVAIDKIQSFTGNEVTLQQYSLPVSKNYKEKLMTLIDQRLIKK</sequence>
<accession>A0A1V9EGE9</accession>
<dbReference type="EMBL" id="LVXG01000033">
    <property type="protein sequence ID" value="OQP44995.1"/>
    <property type="molecule type" value="Genomic_DNA"/>
</dbReference>
<evidence type="ECO:0000313" key="4">
    <source>
        <dbReference type="EMBL" id="OQP44995.1"/>
    </source>
</evidence>
<dbReference type="PANTHER" id="PTHR37299:SF1">
    <property type="entry name" value="STAGE 0 SPORULATION PROTEIN A HOMOLOG"/>
    <property type="match status" value="1"/>
</dbReference>
<dbReference type="Pfam" id="PF00072">
    <property type="entry name" value="Response_reg"/>
    <property type="match status" value="1"/>
</dbReference>
<dbReference type="InterPro" id="IPR046947">
    <property type="entry name" value="LytR-like"/>
</dbReference>
<dbReference type="InterPro" id="IPR007492">
    <property type="entry name" value="LytTR_DNA-bd_dom"/>
</dbReference>
<dbReference type="GO" id="GO:0003677">
    <property type="term" value="F:DNA binding"/>
    <property type="evidence" value="ECO:0007669"/>
    <property type="project" value="UniProtKB-KW"/>
</dbReference>
<reference evidence="5" key="1">
    <citation type="submission" date="2016-04" db="EMBL/GenBank/DDBJ databases">
        <authorList>
            <person name="Chen L."/>
            <person name="Zhuang W."/>
            <person name="Wang G."/>
        </authorList>
    </citation>
    <scope>NUCLEOTIDE SEQUENCE [LARGE SCALE GENOMIC DNA]</scope>
    <source>
        <strain evidence="5">17621</strain>
    </source>
</reference>
<protein>
    <submittedName>
        <fullName evidence="4">DNA-binding response regulator</fullName>
    </submittedName>
</protein>
<comment type="caution">
    <text evidence="4">The sequence shown here is derived from an EMBL/GenBank/DDBJ whole genome shotgun (WGS) entry which is preliminary data.</text>
</comment>
<dbReference type="RefSeq" id="WP_081202435.1">
    <property type="nucleotide sequence ID" value="NZ_FOCZ01000027.1"/>
</dbReference>
<dbReference type="Pfam" id="PF04397">
    <property type="entry name" value="LytTR"/>
    <property type="match status" value="1"/>
</dbReference>
<dbReference type="SUPFAM" id="SSF52172">
    <property type="entry name" value="CheY-like"/>
    <property type="match status" value="1"/>
</dbReference>
<keyword evidence="5" id="KW-1185">Reference proteome</keyword>
<dbReference type="PANTHER" id="PTHR37299">
    <property type="entry name" value="TRANSCRIPTIONAL REGULATOR-RELATED"/>
    <property type="match status" value="1"/>
</dbReference>
<dbReference type="GO" id="GO:0000156">
    <property type="term" value="F:phosphorelay response regulator activity"/>
    <property type="evidence" value="ECO:0007669"/>
    <property type="project" value="InterPro"/>
</dbReference>
<dbReference type="InterPro" id="IPR011006">
    <property type="entry name" value="CheY-like_superfamily"/>
</dbReference>
<dbReference type="STRING" id="354355.SAMN05660816_06902"/>
<dbReference type="AlphaFoldDB" id="A0A1V9EGE9"/>
<dbReference type="OrthoDB" id="9787344at2"/>
<proteinExistence type="predicted"/>
<evidence type="ECO:0000256" key="1">
    <source>
        <dbReference type="PROSITE-ProRule" id="PRU00169"/>
    </source>
</evidence>
<feature type="modified residue" description="4-aspartylphosphate" evidence="1">
    <location>
        <position position="55"/>
    </location>
</feature>
<dbReference type="PROSITE" id="PS50110">
    <property type="entry name" value="RESPONSE_REGULATORY"/>
    <property type="match status" value="1"/>
</dbReference>
<evidence type="ECO:0000259" key="2">
    <source>
        <dbReference type="PROSITE" id="PS50110"/>
    </source>
</evidence>
<dbReference type="PROSITE" id="PS50930">
    <property type="entry name" value="HTH_LYTTR"/>
    <property type="match status" value="1"/>
</dbReference>
<feature type="domain" description="HTH LytTR-type" evidence="3">
    <location>
        <begin position="133"/>
        <end position="231"/>
    </location>
</feature>